<feature type="region of interest" description="Disordered" evidence="1">
    <location>
        <begin position="1"/>
        <end position="23"/>
    </location>
</feature>
<feature type="non-terminal residue" evidence="2">
    <location>
        <position position="1"/>
    </location>
</feature>
<organism evidence="2">
    <name type="scientific">Graphocephala atropunctata</name>
    <dbReference type="NCBI Taxonomy" id="36148"/>
    <lineage>
        <taxon>Eukaryota</taxon>
        <taxon>Metazoa</taxon>
        <taxon>Ecdysozoa</taxon>
        <taxon>Arthropoda</taxon>
        <taxon>Hexapoda</taxon>
        <taxon>Insecta</taxon>
        <taxon>Pterygota</taxon>
        <taxon>Neoptera</taxon>
        <taxon>Paraneoptera</taxon>
        <taxon>Hemiptera</taxon>
        <taxon>Auchenorrhyncha</taxon>
        <taxon>Membracoidea</taxon>
        <taxon>Cicadellidae</taxon>
        <taxon>Cicadellinae</taxon>
        <taxon>Cicadellini</taxon>
        <taxon>Graphocephala</taxon>
    </lineage>
</organism>
<gene>
    <name evidence="2" type="ORF">g.50437</name>
</gene>
<protein>
    <submittedName>
        <fullName evidence="2">Uncharacterized protein</fullName>
    </submittedName>
</protein>
<sequence length="101" mass="11093">AVGAATAAQQQRDSQESLHTKEKLLEKENLDAILSRGETIIKILSSQVGKNKMELSENCKKLGTVDEEVETAEEEVETADEEVETADEEVETAEEEVETAD</sequence>
<evidence type="ECO:0000313" key="2">
    <source>
        <dbReference type="EMBL" id="JAT19896.1"/>
    </source>
</evidence>
<feature type="compositionally biased region" description="Basic and acidic residues" evidence="1">
    <location>
        <begin position="13"/>
        <end position="23"/>
    </location>
</feature>
<proteinExistence type="predicted"/>
<accession>A0A1B6L8B5</accession>
<evidence type="ECO:0000256" key="1">
    <source>
        <dbReference type="SAM" id="MobiDB-lite"/>
    </source>
</evidence>
<name>A0A1B6L8B5_9HEMI</name>
<dbReference type="AlphaFoldDB" id="A0A1B6L8B5"/>
<feature type="non-terminal residue" evidence="2">
    <location>
        <position position="101"/>
    </location>
</feature>
<reference evidence="2" key="1">
    <citation type="submission" date="2015-11" db="EMBL/GenBank/DDBJ databases">
        <title>De novo transcriptome assembly of four potential Pierce s Disease insect vectors from Arizona vineyards.</title>
        <authorList>
            <person name="Tassone E.E."/>
        </authorList>
    </citation>
    <scope>NUCLEOTIDE SEQUENCE</scope>
</reference>
<dbReference type="EMBL" id="GEBQ01020081">
    <property type="protein sequence ID" value="JAT19896.1"/>
    <property type="molecule type" value="Transcribed_RNA"/>
</dbReference>
<feature type="region of interest" description="Disordered" evidence="1">
    <location>
        <begin position="73"/>
        <end position="101"/>
    </location>
</feature>